<dbReference type="InParanoid" id="A0A2H3D5H0"/>
<dbReference type="AlphaFoldDB" id="A0A2H3D5H0"/>
<name>A0A2H3D5H0_ARMGA</name>
<reference evidence="2" key="1">
    <citation type="journal article" date="2017" name="Nat. Ecol. Evol.">
        <title>Genome expansion and lineage-specific genetic innovations in the forest pathogenic fungi Armillaria.</title>
        <authorList>
            <person name="Sipos G."/>
            <person name="Prasanna A.N."/>
            <person name="Walter M.C."/>
            <person name="O'Connor E."/>
            <person name="Balint B."/>
            <person name="Krizsan K."/>
            <person name="Kiss B."/>
            <person name="Hess J."/>
            <person name="Varga T."/>
            <person name="Slot J."/>
            <person name="Riley R."/>
            <person name="Boka B."/>
            <person name="Rigling D."/>
            <person name="Barry K."/>
            <person name="Lee J."/>
            <person name="Mihaltcheva S."/>
            <person name="LaButti K."/>
            <person name="Lipzen A."/>
            <person name="Waldron R."/>
            <person name="Moloney N.M."/>
            <person name="Sperisen C."/>
            <person name="Kredics L."/>
            <person name="Vagvoelgyi C."/>
            <person name="Patrignani A."/>
            <person name="Fitzpatrick D."/>
            <person name="Nagy I."/>
            <person name="Doyle S."/>
            <person name="Anderson J.B."/>
            <person name="Grigoriev I.V."/>
            <person name="Gueldener U."/>
            <person name="Muensterkoetter M."/>
            <person name="Nagy L.G."/>
        </authorList>
    </citation>
    <scope>NUCLEOTIDE SEQUENCE [LARGE SCALE GENOMIC DNA]</scope>
    <source>
        <strain evidence="2">Ar21-2</strain>
    </source>
</reference>
<keyword evidence="2" id="KW-1185">Reference proteome</keyword>
<dbReference type="OrthoDB" id="3090134at2759"/>
<evidence type="ECO:0000313" key="2">
    <source>
        <dbReference type="Proteomes" id="UP000217790"/>
    </source>
</evidence>
<gene>
    <name evidence="1" type="ORF">ARMGADRAFT_1032502</name>
</gene>
<sequence>MATHLLASNMDLPHDMEGWGVPVSEIRDWAYTLIDIFGFLGSITAIRNRAMETLLNEREAMMLAYEGEVLNWRAYWEQNNHVAVTKLVTAWRSAITVAQRHVPPVHPFNSGQCLLVILNNMPYIPPDAPDNAPTLDPCDYDWWFLLTLRKPRYDDKKALKECNVR</sequence>
<protein>
    <submittedName>
        <fullName evidence="1">Uncharacterized protein</fullName>
    </submittedName>
</protein>
<dbReference type="Proteomes" id="UP000217790">
    <property type="component" value="Unassembled WGS sequence"/>
</dbReference>
<accession>A0A2H3D5H0</accession>
<organism evidence="1 2">
    <name type="scientific">Armillaria gallica</name>
    <name type="common">Bulbous honey fungus</name>
    <name type="synonym">Armillaria bulbosa</name>
    <dbReference type="NCBI Taxonomy" id="47427"/>
    <lineage>
        <taxon>Eukaryota</taxon>
        <taxon>Fungi</taxon>
        <taxon>Dikarya</taxon>
        <taxon>Basidiomycota</taxon>
        <taxon>Agaricomycotina</taxon>
        <taxon>Agaricomycetes</taxon>
        <taxon>Agaricomycetidae</taxon>
        <taxon>Agaricales</taxon>
        <taxon>Marasmiineae</taxon>
        <taxon>Physalacriaceae</taxon>
        <taxon>Armillaria</taxon>
    </lineage>
</organism>
<proteinExistence type="predicted"/>
<evidence type="ECO:0000313" key="1">
    <source>
        <dbReference type="EMBL" id="PBK90495.1"/>
    </source>
</evidence>
<dbReference type="EMBL" id="KZ293665">
    <property type="protein sequence ID" value="PBK90495.1"/>
    <property type="molecule type" value="Genomic_DNA"/>
</dbReference>